<feature type="domain" description="C2" evidence="14">
    <location>
        <begin position="510"/>
        <end position="640"/>
    </location>
</feature>
<sequence>MRRKLQWTWVLVALLYLCCLIQTVTSDGVFGKAGRLADEDIERIADRLGERSFWRKKTQGFHFSDFFVGIVSTACVLGFVYWRKDYSLFRSMSRKQKGDAIQALKDMDTETLRKILGDVNLPSWINFPDFERVNWANLVLNQMWPHVSSYIVAQAHPQLDPLLEQNRPSWMEDIKLTKFDLGETPPQVSGVKVYQPGGSQADEIIIEFDFMWSGQQDVEIVVHPIPRIVSNWLIGIGKLLSTLIALKVCMQRLIINGRIRMTLSPLLNEMPLVGAMKFSLVQMPDFSFDLDVLGGDVTLLPGLEAWLNSFLASSVLRPYVLPRGYTVEIVKGGGLEGPRGILFITLIEAQHLPKTDMLSKTDCYVRMGVRQTHRSRSQVINNDLNPKWNEDFKILVHEPEHQELRCVLYDYDALDKDDEIGEAKLAVADLRNQEEKDVWLNIEEMTPDGPSQHKGAIGKLTLLKDKASEGVHKMRSKMGRNKDIKCRLHLKVTYYEFHREEVDQAMEHHKKGQRSLSHVPSRVENKEAFNILMGGVLYVRPRKAHNLVKKNFFKGGFMHSTATVRVSIAGQSKKTAQVDGSNPTFSDVLEFILGADDISDAEEKYVRVEVWDYKLVKKFRGRVDVPLKRVLDKQNFNERVTDKFRLKEVDHGELELDLNWYSVLDQQPAQ</sequence>
<reference evidence="16 17" key="1">
    <citation type="submission" date="2023-10" db="EMBL/GenBank/DDBJ databases">
        <authorList>
            <person name="Maclean D."/>
            <person name="Macfadyen A."/>
        </authorList>
    </citation>
    <scope>NUCLEOTIDE SEQUENCE [LARGE SCALE GENOMIC DNA]</scope>
</reference>
<dbReference type="EMBL" id="CAUYUE010000012">
    <property type="protein sequence ID" value="CAK0785413.1"/>
    <property type="molecule type" value="Genomic_DNA"/>
</dbReference>
<dbReference type="Proteomes" id="UP001314263">
    <property type="component" value="Unassembled WGS sequence"/>
</dbReference>
<feature type="chain" id="PRO_5043494440" description="Plant synaptotagmin" evidence="13">
    <location>
        <begin position="27"/>
        <end position="670"/>
    </location>
</feature>
<evidence type="ECO:0000256" key="7">
    <source>
        <dbReference type="ARBA" id="ARBA00022837"/>
    </source>
</evidence>
<keyword evidence="3" id="KW-0813">Transport</keyword>
<dbReference type="GO" id="GO:0046872">
    <property type="term" value="F:metal ion binding"/>
    <property type="evidence" value="ECO:0007669"/>
    <property type="project" value="UniProtKB-KW"/>
</dbReference>
<dbReference type="GO" id="GO:0008289">
    <property type="term" value="F:lipid binding"/>
    <property type="evidence" value="ECO:0007669"/>
    <property type="project" value="UniProtKB-KW"/>
</dbReference>
<evidence type="ECO:0000256" key="6">
    <source>
        <dbReference type="ARBA" id="ARBA00022737"/>
    </source>
</evidence>
<feature type="domain" description="SMP-LTD" evidence="15">
    <location>
        <begin position="129"/>
        <end position="330"/>
    </location>
</feature>
<dbReference type="InterPro" id="IPR035892">
    <property type="entry name" value="C2_domain_sf"/>
</dbReference>
<evidence type="ECO:0000256" key="2">
    <source>
        <dbReference type="ARBA" id="ARBA00006996"/>
    </source>
</evidence>
<keyword evidence="13" id="KW-0732">Signal</keyword>
<dbReference type="PROSITE" id="PS50004">
    <property type="entry name" value="C2"/>
    <property type="match status" value="2"/>
</dbReference>
<dbReference type="PANTHER" id="PTHR10774:SF190">
    <property type="entry name" value="C2 CALCIUM_LIPID-BINDING ENDONUCLEASE_EXONUCLEASE_PHOSPHATASE-RELATED"/>
    <property type="match status" value="1"/>
</dbReference>
<dbReference type="InterPro" id="IPR000008">
    <property type="entry name" value="C2_dom"/>
</dbReference>
<feature type="domain" description="C2" evidence="14">
    <location>
        <begin position="323"/>
        <end position="440"/>
    </location>
</feature>
<dbReference type="InterPro" id="IPR045050">
    <property type="entry name" value="Synaptotagmin_plant"/>
</dbReference>
<evidence type="ECO:0000256" key="9">
    <source>
        <dbReference type="ARBA" id="ARBA00023055"/>
    </source>
</evidence>
<dbReference type="AlphaFoldDB" id="A0AAV1IHK1"/>
<keyword evidence="9" id="KW-0445">Lipid transport</keyword>
<dbReference type="GO" id="GO:0006869">
    <property type="term" value="P:lipid transport"/>
    <property type="evidence" value="ECO:0007669"/>
    <property type="project" value="UniProtKB-KW"/>
</dbReference>
<dbReference type="CDD" id="cd00030">
    <property type="entry name" value="C2"/>
    <property type="match status" value="1"/>
</dbReference>
<evidence type="ECO:0000256" key="10">
    <source>
        <dbReference type="ARBA" id="ARBA00023121"/>
    </source>
</evidence>
<organism evidence="16 17">
    <name type="scientific">Coccomyxa viridis</name>
    <dbReference type="NCBI Taxonomy" id="1274662"/>
    <lineage>
        <taxon>Eukaryota</taxon>
        <taxon>Viridiplantae</taxon>
        <taxon>Chlorophyta</taxon>
        <taxon>core chlorophytes</taxon>
        <taxon>Trebouxiophyceae</taxon>
        <taxon>Trebouxiophyceae incertae sedis</taxon>
        <taxon>Coccomyxaceae</taxon>
        <taxon>Coccomyxa</taxon>
    </lineage>
</organism>
<feature type="transmembrane region" description="Helical" evidence="12">
    <location>
        <begin position="61"/>
        <end position="82"/>
    </location>
</feature>
<keyword evidence="5" id="KW-0479">Metal-binding</keyword>
<comment type="similarity">
    <text evidence="2">Belongs to the synaptotagmin family.</text>
</comment>
<evidence type="ECO:0000313" key="16">
    <source>
        <dbReference type="EMBL" id="CAK0785413.1"/>
    </source>
</evidence>
<dbReference type="Pfam" id="PF17047">
    <property type="entry name" value="SMP_LBD"/>
    <property type="match status" value="1"/>
</dbReference>
<evidence type="ECO:0000256" key="13">
    <source>
        <dbReference type="SAM" id="SignalP"/>
    </source>
</evidence>
<evidence type="ECO:0000256" key="11">
    <source>
        <dbReference type="ARBA" id="ARBA00023136"/>
    </source>
</evidence>
<protein>
    <recommendedName>
        <fullName evidence="18">Plant synaptotagmin</fullName>
    </recommendedName>
</protein>
<evidence type="ECO:0000256" key="8">
    <source>
        <dbReference type="ARBA" id="ARBA00022989"/>
    </source>
</evidence>
<feature type="signal peptide" evidence="13">
    <location>
        <begin position="1"/>
        <end position="26"/>
    </location>
</feature>
<dbReference type="Pfam" id="PF00168">
    <property type="entry name" value="C2"/>
    <property type="match status" value="2"/>
</dbReference>
<keyword evidence="17" id="KW-1185">Reference proteome</keyword>
<keyword evidence="11 12" id="KW-0472">Membrane</keyword>
<evidence type="ECO:0000256" key="5">
    <source>
        <dbReference type="ARBA" id="ARBA00022723"/>
    </source>
</evidence>
<evidence type="ECO:0000256" key="3">
    <source>
        <dbReference type="ARBA" id="ARBA00022448"/>
    </source>
</evidence>
<keyword evidence="6" id="KW-0677">Repeat</keyword>
<evidence type="ECO:0008006" key="18">
    <source>
        <dbReference type="Google" id="ProtNLM"/>
    </source>
</evidence>
<dbReference type="GO" id="GO:0016020">
    <property type="term" value="C:membrane"/>
    <property type="evidence" value="ECO:0007669"/>
    <property type="project" value="UniProtKB-SubCell"/>
</dbReference>
<dbReference type="Gene3D" id="2.60.40.150">
    <property type="entry name" value="C2 domain"/>
    <property type="match status" value="2"/>
</dbReference>
<keyword evidence="7" id="KW-0106">Calcium</keyword>
<gene>
    <name evidence="16" type="ORF">CVIRNUC_008622</name>
</gene>
<evidence type="ECO:0000256" key="1">
    <source>
        <dbReference type="ARBA" id="ARBA00004167"/>
    </source>
</evidence>
<evidence type="ECO:0000313" key="17">
    <source>
        <dbReference type="Proteomes" id="UP001314263"/>
    </source>
</evidence>
<evidence type="ECO:0000259" key="14">
    <source>
        <dbReference type="PROSITE" id="PS50004"/>
    </source>
</evidence>
<accession>A0AAV1IHK1</accession>
<dbReference type="InterPro" id="IPR039010">
    <property type="entry name" value="Synaptotagmin_SMP"/>
</dbReference>
<dbReference type="PANTHER" id="PTHR10774">
    <property type="entry name" value="EXTENDED SYNAPTOTAGMIN-RELATED"/>
    <property type="match status" value="1"/>
</dbReference>
<keyword evidence="8 12" id="KW-1133">Transmembrane helix</keyword>
<dbReference type="PROSITE" id="PS51847">
    <property type="entry name" value="SMP"/>
    <property type="match status" value="1"/>
</dbReference>
<comment type="subcellular location">
    <subcellularLocation>
        <location evidence="1">Membrane</location>
        <topology evidence="1">Single-pass membrane protein</topology>
    </subcellularLocation>
</comment>
<dbReference type="InterPro" id="IPR031468">
    <property type="entry name" value="SMP_LBD"/>
</dbReference>
<dbReference type="CDD" id="cd21677">
    <property type="entry name" value="SMP_SYT"/>
    <property type="match status" value="1"/>
</dbReference>
<evidence type="ECO:0000256" key="12">
    <source>
        <dbReference type="SAM" id="Phobius"/>
    </source>
</evidence>
<name>A0AAV1IHK1_9CHLO</name>
<dbReference type="SMART" id="SM00239">
    <property type="entry name" value="C2"/>
    <property type="match status" value="2"/>
</dbReference>
<dbReference type="GO" id="GO:0005783">
    <property type="term" value="C:endoplasmic reticulum"/>
    <property type="evidence" value="ECO:0007669"/>
    <property type="project" value="TreeGrafter"/>
</dbReference>
<keyword evidence="10" id="KW-0446">Lipid-binding</keyword>
<evidence type="ECO:0000256" key="4">
    <source>
        <dbReference type="ARBA" id="ARBA00022692"/>
    </source>
</evidence>
<dbReference type="SUPFAM" id="SSF49562">
    <property type="entry name" value="C2 domain (Calcium/lipid-binding domain, CaLB)"/>
    <property type="match status" value="2"/>
</dbReference>
<proteinExistence type="inferred from homology"/>
<keyword evidence="4 12" id="KW-0812">Transmembrane</keyword>
<evidence type="ECO:0000259" key="15">
    <source>
        <dbReference type="PROSITE" id="PS51847"/>
    </source>
</evidence>
<comment type="caution">
    <text evidence="16">The sequence shown here is derived from an EMBL/GenBank/DDBJ whole genome shotgun (WGS) entry which is preliminary data.</text>
</comment>